<keyword evidence="1" id="KW-0812">Transmembrane</keyword>
<gene>
    <name evidence="2" type="ORF">FA14DRAFT_177922</name>
</gene>
<reference evidence="2 3" key="1">
    <citation type="journal article" date="2018" name="Mol. Biol. Evol.">
        <title>Broad Genomic Sampling Reveals a Smut Pathogenic Ancestry of the Fungal Clade Ustilaginomycotina.</title>
        <authorList>
            <person name="Kijpornyongpan T."/>
            <person name="Mondo S.J."/>
            <person name="Barry K."/>
            <person name="Sandor L."/>
            <person name="Lee J."/>
            <person name="Lipzen A."/>
            <person name="Pangilinan J."/>
            <person name="LaButti K."/>
            <person name="Hainaut M."/>
            <person name="Henrissat B."/>
            <person name="Grigoriev I.V."/>
            <person name="Spatafora J.W."/>
            <person name="Aime M.C."/>
        </authorList>
    </citation>
    <scope>NUCLEOTIDE SEQUENCE [LARGE SCALE GENOMIC DNA]</scope>
    <source>
        <strain evidence="2 3">MCA 3882</strain>
    </source>
</reference>
<feature type="transmembrane region" description="Helical" evidence="1">
    <location>
        <begin position="12"/>
        <end position="36"/>
    </location>
</feature>
<name>A0A316VAH6_9BASI</name>
<dbReference type="RefSeq" id="XP_025354818.1">
    <property type="nucleotide sequence ID" value="XM_025500794.1"/>
</dbReference>
<protein>
    <submittedName>
        <fullName evidence="2">Uncharacterized protein</fullName>
    </submittedName>
</protein>
<evidence type="ECO:0000256" key="1">
    <source>
        <dbReference type="SAM" id="Phobius"/>
    </source>
</evidence>
<proteinExistence type="predicted"/>
<sequence>MKSHSFVVVEEPVSFIITFAFLVIASIATVSASIIAPTPAAALEKRQASSGSSASGSGPGQFSIGSLDPSLSSLFSQRLQSASSIAASHSTIAFTSVSSSACPQGGQLPNGECCTSGTVIAGKCFQGTSSSSSTAPAQTTTQRQGDAATSLRFNMSNALLVSLFSAFFLGFALILA</sequence>
<dbReference type="Proteomes" id="UP000245771">
    <property type="component" value="Unassembled WGS sequence"/>
</dbReference>
<dbReference type="AlphaFoldDB" id="A0A316VAH6"/>
<dbReference type="GeneID" id="37022575"/>
<keyword evidence="3" id="KW-1185">Reference proteome</keyword>
<feature type="transmembrane region" description="Helical" evidence="1">
    <location>
        <begin position="158"/>
        <end position="175"/>
    </location>
</feature>
<organism evidence="2 3">
    <name type="scientific">Meira miltonrushii</name>
    <dbReference type="NCBI Taxonomy" id="1280837"/>
    <lineage>
        <taxon>Eukaryota</taxon>
        <taxon>Fungi</taxon>
        <taxon>Dikarya</taxon>
        <taxon>Basidiomycota</taxon>
        <taxon>Ustilaginomycotina</taxon>
        <taxon>Exobasidiomycetes</taxon>
        <taxon>Exobasidiales</taxon>
        <taxon>Brachybasidiaceae</taxon>
        <taxon>Meira</taxon>
    </lineage>
</organism>
<evidence type="ECO:0000313" key="2">
    <source>
        <dbReference type="EMBL" id="PWN34516.1"/>
    </source>
</evidence>
<evidence type="ECO:0000313" key="3">
    <source>
        <dbReference type="Proteomes" id="UP000245771"/>
    </source>
</evidence>
<dbReference type="InParanoid" id="A0A316VAH6"/>
<accession>A0A316VAH6</accession>
<dbReference type="EMBL" id="KZ819603">
    <property type="protein sequence ID" value="PWN34516.1"/>
    <property type="molecule type" value="Genomic_DNA"/>
</dbReference>
<keyword evidence="1" id="KW-1133">Transmembrane helix</keyword>
<keyword evidence="1" id="KW-0472">Membrane</keyword>